<dbReference type="SUPFAM" id="SSF54427">
    <property type="entry name" value="NTF2-like"/>
    <property type="match status" value="1"/>
</dbReference>
<dbReference type="Proteomes" id="UP000242886">
    <property type="component" value="Chromosome SDENCHOL"/>
</dbReference>
<evidence type="ECO:0000313" key="2">
    <source>
        <dbReference type="EMBL" id="SMB26772.1"/>
    </source>
</evidence>
<evidence type="ECO:0000313" key="3">
    <source>
        <dbReference type="Proteomes" id="UP000242886"/>
    </source>
</evidence>
<dbReference type="InterPro" id="IPR037401">
    <property type="entry name" value="SnoaL-like"/>
</dbReference>
<organism evidence="2 3">
    <name type="scientific">Sterolibacterium denitrificans</name>
    <dbReference type="NCBI Taxonomy" id="157592"/>
    <lineage>
        <taxon>Bacteria</taxon>
        <taxon>Pseudomonadati</taxon>
        <taxon>Pseudomonadota</taxon>
        <taxon>Betaproteobacteria</taxon>
        <taxon>Nitrosomonadales</taxon>
        <taxon>Sterolibacteriaceae</taxon>
        <taxon>Sterolibacterium</taxon>
    </lineage>
</organism>
<dbReference type="AlphaFoldDB" id="A0A7Z7HR54"/>
<dbReference type="Pfam" id="PF12680">
    <property type="entry name" value="SnoaL_2"/>
    <property type="match status" value="1"/>
</dbReference>
<proteinExistence type="predicted"/>
<feature type="domain" description="SnoaL-like" evidence="1">
    <location>
        <begin position="62"/>
        <end position="163"/>
    </location>
</feature>
<accession>A0A7Z7HR54</accession>
<protein>
    <recommendedName>
        <fullName evidence="1">SnoaL-like domain-containing protein</fullName>
    </recommendedName>
</protein>
<dbReference type="InterPro" id="IPR032710">
    <property type="entry name" value="NTF2-like_dom_sf"/>
</dbReference>
<name>A0A7Z7HR54_9PROT</name>
<reference evidence="2" key="1">
    <citation type="submission" date="2017-03" db="EMBL/GenBank/DDBJ databases">
        <authorList>
            <consortium name="AG Boll"/>
        </authorList>
    </citation>
    <scope>NUCLEOTIDE SEQUENCE [LARGE SCALE GENOMIC DNA]</scope>
    <source>
        <strain evidence="2">Chol</strain>
    </source>
</reference>
<evidence type="ECO:0000259" key="1">
    <source>
        <dbReference type="Pfam" id="PF12680"/>
    </source>
</evidence>
<gene>
    <name evidence="2" type="ORF">SDENCHOL_20213</name>
</gene>
<dbReference type="Gene3D" id="3.10.450.50">
    <property type="match status" value="1"/>
</dbReference>
<dbReference type="EMBL" id="LT837803">
    <property type="protein sequence ID" value="SMB26772.1"/>
    <property type="molecule type" value="Genomic_DNA"/>
</dbReference>
<sequence>MASGAWRAIGSFSILAPSASLQPARQAKPFINDQETCSMSDVDFTQDSPFPAQQASFNSMRNVKARNRAGWLGLFADDAILQDPVGVSAFDPTGQGHKGKEAIGAFWDNVIAPNGGEIRIRESYPAGDECANLLRITRILPNGKSFEVNFIGVYRVDEAGKILSLKAYWQFDKAMADFAAAMAE</sequence>
<keyword evidence="3" id="KW-1185">Reference proteome</keyword>